<dbReference type="AlphaFoldDB" id="A0A927APX4"/>
<dbReference type="PANTHER" id="PTHR30572:SF18">
    <property type="entry name" value="ABC-TYPE MACROLIDE FAMILY EXPORT SYSTEM PERMEASE COMPONENT 2"/>
    <property type="match status" value="1"/>
</dbReference>
<evidence type="ECO:0000259" key="8">
    <source>
        <dbReference type="Pfam" id="PF12704"/>
    </source>
</evidence>
<evidence type="ECO:0000256" key="4">
    <source>
        <dbReference type="ARBA" id="ARBA00022989"/>
    </source>
</evidence>
<feature type="domain" description="MacB-like periplasmic core" evidence="8">
    <location>
        <begin position="449"/>
        <end position="608"/>
    </location>
</feature>
<proteinExistence type="predicted"/>
<protein>
    <submittedName>
        <fullName evidence="9">ABC transporter permease</fullName>
    </submittedName>
</protein>
<keyword evidence="3 6" id="KW-0812">Transmembrane</keyword>
<feature type="domain" description="ABC3 transporter permease C-terminal" evidence="7">
    <location>
        <begin position="681"/>
        <end position="789"/>
    </location>
</feature>
<evidence type="ECO:0000256" key="3">
    <source>
        <dbReference type="ARBA" id="ARBA00022692"/>
    </source>
</evidence>
<feature type="transmembrane region" description="Helical" evidence="6">
    <location>
        <begin position="762"/>
        <end position="782"/>
    </location>
</feature>
<comment type="caution">
    <text evidence="9">The sequence shown here is derived from an EMBL/GenBank/DDBJ whole genome shotgun (WGS) entry which is preliminary data.</text>
</comment>
<feature type="transmembrane region" description="Helical" evidence="6">
    <location>
        <begin position="674"/>
        <end position="701"/>
    </location>
</feature>
<dbReference type="InterPro" id="IPR003838">
    <property type="entry name" value="ABC3_permease_C"/>
</dbReference>
<feature type="transmembrane region" description="Helical" evidence="6">
    <location>
        <begin position="722"/>
        <end position="742"/>
    </location>
</feature>
<keyword evidence="10" id="KW-1185">Reference proteome</keyword>
<keyword evidence="4 6" id="KW-1133">Transmembrane helix</keyword>
<reference evidence="9" key="1">
    <citation type="submission" date="2020-09" db="EMBL/GenBank/DDBJ databases">
        <authorList>
            <person name="Kim M.K."/>
        </authorList>
    </citation>
    <scope>NUCLEOTIDE SEQUENCE</scope>
    <source>
        <strain evidence="9">BT702</strain>
    </source>
</reference>
<dbReference type="GO" id="GO:0022857">
    <property type="term" value="F:transmembrane transporter activity"/>
    <property type="evidence" value="ECO:0007669"/>
    <property type="project" value="TreeGrafter"/>
</dbReference>
<evidence type="ECO:0000313" key="9">
    <source>
        <dbReference type="EMBL" id="MBD2699206.1"/>
    </source>
</evidence>
<keyword evidence="2" id="KW-1003">Cell membrane</keyword>
<evidence type="ECO:0000256" key="6">
    <source>
        <dbReference type="SAM" id="Phobius"/>
    </source>
</evidence>
<sequence length="801" mass="89746">MLQNYFKIALRNLWRYRRVNLISIVGLSVGLACGIVIFLLVSYLFSFDQYHSKAKRTYWIVTDIRHENVTPTDATPRPLGEVLRRNYPFVESAVRLENVFRRVVGVPDGKGRMSKKFEESRTLCFTEPQFFDVFDVTWIAGDPKIALSSPNTVVLSERYAQKYFGTSQVVGRVLRFDNQVNLTVTGIIKNPPSNTKLRYECLISYSTLSTLSGTNGQQAMQSWDNVTTVCFVTLREGTPLAQLTNVLPAIRQKYLRTEEAKALDFHVLPLRDLSHNPQYGGESPYMILYVLIAVGLFLVGGACINFINVATAHALKRAKEVGVRKAVGSTRWQLIGQFMTETSLLTLVAVLLGMLLAQLGLPALNNALHMLNADLSILDLFLPRSLIWFLGLIIGVILLAGLYPSLVLARFKPVVALHGRMTTQQVGGLRVRRSLVVTQFFITQLFCIGVIVMMAQVGYMQVANLGFQKKSILTIPVPTDSPIKQQTLRARLGQIPGVEDVTLGVEPPAAPHRPPLPFTFDTHTQPEKFQTRVKVGDMNYLSVFDIKLLTGRNFRNNDTTNNEVIVNETMVKQLGVPSANSVLGKRLNIWGADRTVVGVVHDFYMGELRIGLQPLVLLNYYKENDMAALRIDPTNVTATMSTIDQTWNELFPEYVFKASFVDEQLDNFYVTERILLSLAQIFSLVAILIGCLGLYGLVLFMAETRQKEIGVRKVLGASVQQLIWLFGREFTWLLVIGFVLAAPVGWFLMNGWLQSYAYRIDLGWWVFALTLALVSGITLLTVGRVSLRAAMADPAKSIRTE</sequence>
<dbReference type="PANTHER" id="PTHR30572">
    <property type="entry name" value="MEMBRANE COMPONENT OF TRANSPORTER-RELATED"/>
    <property type="match status" value="1"/>
</dbReference>
<comment type="subcellular location">
    <subcellularLocation>
        <location evidence="1">Cell membrane</location>
        <topology evidence="1">Multi-pass membrane protein</topology>
    </subcellularLocation>
</comment>
<dbReference type="InterPro" id="IPR050250">
    <property type="entry name" value="Macrolide_Exporter_MacB"/>
</dbReference>
<name>A0A927APX4_9BACT</name>
<dbReference type="InterPro" id="IPR025857">
    <property type="entry name" value="MacB_PCD"/>
</dbReference>
<feature type="transmembrane region" description="Helical" evidence="6">
    <location>
        <begin position="21"/>
        <end position="45"/>
    </location>
</feature>
<dbReference type="EMBL" id="JACWZY010000001">
    <property type="protein sequence ID" value="MBD2699206.1"/>
    <property type="molecule type" value="Genomic_DNA"/>
</dbReference>
<evidence type="ECO:0000256" key="1">
    <source>
        <dbReference type="ARBA" id="ARBA00004651"/>
    </source>
</evidence>
<dbReference type="PROSITE" id="PS51257">
    <property type="entry name" value="PROKAR_LIPOPROTEIN"/>
    <property type="match status" value="1"/>
</dbReference>
<dbReference type="RefSeq" id="WP_190885067.1">
    <property type="nucleotide sequence ID" value="NZ_JACWZY010000001.1"/>
</dbReference>
<dbReference type="GO" id="GO:0005886">
    <property type="term" value="C:plasma membrane"/>
    <property type="evidence" value="ECO:0007669"/>
    <property type="project" value="UniProtKB-SubCell"/>
</dbReference>
<feature type="transmembrane region" description="Helical" evidence="6">
    <location>
        <begin position="440"/>
        <end position="460"/>
    </location>
</feature>
<feature type="domain" description="MacB-like periplasmic core" evidence="8">
    <location>
        <begin position="21"/>
        <end position="245"/>
    </location>
</feature>
<dbReference type="Proteomes" id="UP000598820">
    <property type="component" value="Unassembled WGS sequence"/>
</dbReference>
<organism evidence="9 10">
    <name type="scientific">Spirosoma profusum</name>
    <dbReference type="NCBI Taxonomy" id="2771354"/>
    <lineage>
        <taxon>Bacteria</taxon>
        <taxon>Pseudomonadati</taxon>
        <taxon>Bacteroidota</taxon>
        <taxon>Cytophagia</taxon>
        <taxon>Cytophagales</taxon>
        <taxon>Cytophagaceae</taxon>
        <taxon>Spirosoma</taxon>
    </lineage>
</organism>
<accession>A0A927APX4</accession>
<feature type="domain" description="ABC3 transporter permease C-terminal" evidence="7">
    <location>
        <begin position="293"/>
        <end position="412"/>
    </location>
</feature>
<evidence type="ECO:0000313" key="10">
    <source>
        <dbReference type="Proteomes" id="UP000598820"/>
    </source>
</evidence>
<gene>
    <name evidence="9" type="ORF">IC229_01070</name>
</gene>
<evidence type="ECO:0000259" key="7">
    <source>
        <dbReference type="Pfam" id="PF02687"/>
    </source>
</evidence>
<keyword evidence="5 6" id="KW-0472">Membrane</keyword>
<feature type="transmembrane region" description="Helical" evidence="6">
    <location>
        <begin position="385"/>
        <end position="411"/>
    </location>
</feature>
<dbReference type="Pfam" id="PF02687">
    <property type="entry name" value="FtsX"/>
    <property type="match status" value="2"/>
</dbReference>
<dbReference type="Pfam" id="PF12704">
    <property type="entry name" value="MacB_PCD"/>
    <property type="match status" value="2"/>
</dbReference>
<feature type="transmembrane region" description="Helical" evidence="6">
    <location>
        <begin position="344"/>
        <end position="365"/>
    </location>
</feature>
<evidence type="ECO:0000256" key="2">
    <source>
        <dbReference type="ARBA" id="ARBA00022475"/>
    </source>
</evidence>
<feature type="transmembrane region" description="Helical" evidence="6">
    <location>
        <begin position="286"/>
        <end position="307"/>
    </location>
</feature>
<evidence type="ECO:0000256" key="5">
    <source>
        <dbReference type="ARBA" id="ARBA00023136"/>
    </source>
</evidence>